<evidence type="ECO:0000256" key="1">
    <source>
        <dbReference type="SAM" id="Phobius"/>
    </source>
</evidence>
<feature type="transmembrane region" description="Helical" evidence="1">
    <location>
        <begin position="50"/>
        <end position="71"/>
    </location>
</feature>
<name>A0A1M6XY79_9RHOB</name>
<keyword evidence="1" id="KW-0472">Membrane</keyword>
<dbReference type="InterPro" id="IPR043723">
    <property type="entry name" value="DUF5665"/>
</dbReference>
<keyword evidence="1" id="KW-0812">Transmembrane</keyword>
<protein>
    <submittedName>
        <fullName evidence="2">Uncharacterized protein</fullName>
    </submittedName>
</protein>
<dbReference type="Pfam" id="PF18910">
    <property type="entry name" value="DUF5665"/>
    <property type="match status" value="1"/>
</dbReference>
<gene>
    <name evidence="2" type="ORF">SAMN05444398_101620</name>
</gene>
<evidence type="ECO:0000313" key="2">
    <source>
        <dbReference type="EMBL" id="SHL10940.1"/>
    </source>
</evidence>
<keyword evidence="1" id="KW-1133">Transmembrane helix</keyword>
<keyword evidence="3" id="KW-1185">Reference proteome</keyword>
<evidence type="ECO:0000313" key="3">
    <source>
        <dbReference type="Proteomes" id="UP000183974"/>
    </source>
</evidence>
<dbReference type="STRING" id="337701.SAMN05444398_101620"/>
<organism evidence="2 3">
    <name type="scientific">Roseovarius pacificus</name>
    <dbReference type="NCBI Taxonomy" id="337701"/>
    <lineage>
        <taxon>Bacteria</taxon>
        <taxon>Pseudomonadati</taxon>
        <taxon>Pseudomonadota</taxon>
        <taxon>Alphaproteobacteria</taxon>
        <taxon>Rhodobacterales</taxon>
        <taxon>Roseobacteraceae</taxon>
        <taxon>Roseovarius</taxon>
    </lineage>
</organism>
<proteinExistence type="predicted"/>
<dbReference type="AlphaFoldDB" id="A0A1M6XY79"/>
<reference evidence="2 3" key="1">
    <citation type="submission" date="2016-11" db="EMBL/GenBank/DDBJ databases">
        <authorList>
            <person name="Jaros S."/>
            <person name="Januszkiewicz K."/>
            <person name="Wedrychowicz H."/>
        </authorList>
    </citation>
    <scope>NUCLEOTIDE SEQUENCE [LARGE SCALE GENOMIC DNA]</scope>
    <source>
        <strain evidence="2 3">DSM 29589</strain>
    </source>
</reference>
<accession>A0A1M6XY79</accession>
<dbReference type="Proteomes" id="UP000183974">
    <property type="component" value="Unassembled WGS sequence"/>
</dbReference>
<dbReference type="EMBL" id="FRBR01000001">
    <property type="protein sequence ID" value="SHL10940.1"/>
    <property type="molecule type" value="Genomic_DNA"/>
</dbReference>
<sequence>MDKGNESGERALADELEALRAEVARLNKHRFVRIHNSIPRLLLFNFARGAAFALGTLLGASMILSIVVWGLSQVELLPVIGEWGAEIKRQIEEATELP</sequence>